<feature type="region of interest" description="Disordered" evidence="2">
    <location>
        <begin position="1"/>
        <end position="82"/>
    </location>
</feature>
<feature type="coiled-coil region" evidence="1">
    <location>
        <begin position="716"/>
        <end position="894"/>
    </location>
</feature>
<dbReference type="OrthoDB" id="10255522at2759"/>
<feature type="coiled-coil region" evidence="1">
    <location>
        <begin position="499"/>
        <end position="659"/>
    </location>
</feature>
<evidence type="ECO:0000313" key="3">
    <source>
        <dbReference type="EMBL" id="KAF2182557.1"/>
    </source>
</evidence>
<feature type="region of interest" description="Disordered" evidence="2">
    <location>
        <begin position="1055"/>
        <end position="1131"/>
    </location>
</feature>
<protein>
    <submittedName>
        <fullName evidence="3">Uncharacterized protein</fullName>
    </submittedName>
</protein>
<dbReference type="PANTHER" id="PTHR43941">
    <property type="entry name" value="STRUCTURAL MAINTENANCE OF CHROMOSOMES PROTEIN 2"/>
    <property type="match status" value="1"/>
</dbReference>
<keyword evidence="1" id="KW-0175">Coiled coil</keyword>
<proteinExistence type="predicted"/>
<keyword evidence="4" id="KW-1185">Reference proteome</keyword>
<dbReference type="PANTHER" id="PTHR43941:SF1">
    <property type="entry name" value="STRUCTURAL MAINTENANCE OF CHROMOSOMES PROTEIN 2"/>
    <property type="match status" value="1"/>
</dbReference>
<feature type="region of interest" description="Disordered" evidence="2">
    <location>
        <begin position="199"/>
        <end position="250"/>
    </location>
</feature>
<dbReference type="SUPFAM" id="SSF57997">
    <property type="entry name" value="Tropomyosin"/>
    <property type="match status" value="3"/>
</dbReference>
<evidence type="ECO:0000256" key="1">
    <source>
        <dbReference type="SAM" id="Coils"/>
    </source>
</evidence>
<evidence type="ECO:0000256" key="2">
    <source>
        <dbReference type="SAM" id="MobiDB-lite"/>
    </source>
</evidence>
<evidence type="ECO:0000313" key="4">
    <source>
        <dbReference type="Proteomes" id="UP000800200"/>
    </source>
</evidence>
<feature type="compositionally biased region" description="Basic and acidic residues" evidence="2">
    <location>
        <begin position="29"/>
        <end position="55"/>
    </location>
</feature>
<accession>A0A6A6DSF3</accession>
<dbReference type="Proteomes" id="UP000800200">
    <property type="component" value="Unassembled WGS sequence"/>
</dbReference>
<reference evidence="3" key="1">
    <citation type="journal article" date="2020" name="Stud. Mycol.">
        <title>101 Dothideomycetes genomes: a test case for predicting lifestyles and emergence of pathogens.</title>
        <authorList>
            <person name="Haridas S."/>
            <person name="Albert R."/>
            <person name="Binder M."/>
            <person name="Bloem J."/>
            <person name="Labutti K."/>
            <person name="Salamov A."/>
            <person name="Andreopoulos B."/>
            <person name="Baker S."/>
            <person name="Barry K."/>
            <person name="Bills G."/>
            <person name="Bluhm B."/>
            <person name="Cannon C."/>
            <person name="Castanera R."/>
            <person name="Culley D."/>
            <person name="Daum C."/>
            <person name="Ezra D."/>
            <person name="Gonzalez J."/>
            <person name="Henrissat B."/>
            <person name="Kuo A."/>
            <person name="Liang C."/>
            <person name="Lipzen A."/>
            <person name="Lutzoni F."/>
            <person name="Magnuson J."/>
            <person name="Mondo S."/>
            <person name="Nolan M."/>
            <person name="Ohm R."/>
            <person name="Pangilinan J."/>
            <person name="Park H.-J."/>
            <person name="Ramirez L."/>
            <person name="Alfaro M."/>
            <person name="Sun H."/>
            <person name="Tritt A."/>
            <person name="Yoshinaga Y."/>
            <person name="Zwiers L.-H."/>
            <person name="Turgeon B."/>
            <person name="Goodwin S."/>
            <person name="Spatafora J."/>
            <person name="Crous P."/>
            <person name="Grigoriev I."/>
        </authorList>
    </citation>
    <scope>NUCLEOTIDE SEQUENCE</scope>
    <source>
        <strain evidence="3">CBS 207.26</strain>
    </source>
</reference>
<dbReference type="AlphaFoldDB" id="A0A6A6DSF3"/>
<feature type="compositionally biased region" description="Polar residues" evidence="2">
    <location>
        <begin position="221"/>
        <end position="230"/>
    </location>
</feature>
<gene>
    <name evidence="3" type="ORF">K469DRAFT_636494</name>
</gene>
<feature type="compositionally biased region" description="Low complexity" evidence="2">
    <location>
        <begin position="231"/>
        <end position="248"/>
    </location>
</feature>
<feature type="compositionally biased region" description="Polar residues" evidence="2">
    <location>
        <begin position="1110"/>
        <end position="1120"/>
    </location>
</feature>
<feature type="coiled-coil region" evidence="1">
    <location>
        <begin position="310"/>
        <end position="463"/>
    </location>
</feature>
<dbReference type="Gene3D" id="1.10.287.1490">
    <property type="match status" value="2"/>
</dbReference>
<dbReference type="EMBL" id="ML994647">
    <property type="protein sequence ID" value="KAF2182557.1"/>
    <property type="molecule type" value="Genomic_DNA"/>
</dbReference>
<sequence>MPSSTSENHHHAQYTYIPKMENMLPRSRSKIERPLPSTPRRERSMADSFIIEHNHPQQQTPQRPVPDLEDTHSPTPPLKNEPLTPLSNWAHLSLIKNQRNSLNSELKAQQVAGAEAKASVAALRRLAFRLAVNISVKEKKIANTARNLAHSRKKGYMSTRDAEKRIEELTKSWKAEERRNREILESLERAAMLTLQYASPNPQPQNRLQPNPLSPPPSPPTRVSSLAYQQPSTPKTPTHSPSSSISWTDGSFNYSPGRGSLVEIRTSNDRLIRAKRESDHALLVCRSRIEALQADCLRSKESARVLEMTRLSLEEDIQGYQARVSALENSKVTVEETLRDTQSKLDDSVKSETELRAELELKNQEIAQLEQQCRQGQENIRTLEESKALLEGQVNNCTAQIQKLEAYTTGLEDELRRAQSRLDAVEHREVDLQQKLAENESHRAGMETQLEKSRANITTLEKAGAFFEAQVKEYNDKIQAFQGEVSWLNDGLKNSEELKERVDGELATARLTMSELESNLGSATEINASLQMDLGCTRIAKAELEKDLKTTKDKLANETDLRAELQSEVDSLRLLKGNLEQDLENAYARINTLYQPNPEIQQELETLRTARTSIEEQLRASQQSSSDLQRELQTSHDKLASMEASMGELQARLKQSEESRLGLADEVHNITQSKTEAEDRLTGTLKSKASLEHDLTSTRSRLLRAETEGANLHAKLSVADIELDALRRTNADLEKSEKHLLSRLTTAEKELGAVRRANEELEAFLEQAEQDMIVAEATVEESSKQLDAFVDESNAKLSAAQRSNMKYKRRLSVKGKELETLKDENSDLHYQIEQKEQDIESLKSSESRLQAELQIRDATIEELQKSKSDFAASVDAIEEELRILRESKRTFEQVVSTLQEKTRHMEVLAEWEQPADPNEAAGWLNPEGQDHMEGFTPSPTIQRILHSRPGTARSKLSGEPEIQRFTSRGTVRTTEEDLQTWAKEVERVRMLRDETAVQLKGMKKVKSSLKKTLKASEAQLESLEKKQKLKTHHTFLSKRKVSSVILSPFKPSPTTLLASRPTTAPMEGKEPVGTPNSENGDWENIPPPIPYSASRPGTSFGRLMVKRPNTRGSEGPTSLSPDRRGWSGWSVFRRGRKSELSGLRSEV</sequence>
<organism evidence="3 4">
    <name type="scientific">Zopfia rhizophila CBS 207.26</name>
    <dbReference type="NCBI Taxonomy" id="1314779"/>
    <lineage>
        <taxon>Eukaryota</taxon>
        <taxon>Fungi</taxon>
        <taxon>Dikarya</taxon>
        <taxon>Ascomycota</taxon>
        <taxon>Pezizomycotina</taxon>
        <taxon>Dothideomycetes</taxon>
        <taxon>Dothideomycetes incertae sedis</taxon>
        <taxon>Zopfiaceae</taxon>
        <taxon>Zopfia</taxon>
    </lineage>
</organism>
<name>A0A6A6DSF3_9PEZI</name>